<sequence>MTGVLTVRGLGARTPGGAVLLDGVDLDLAPGQVLAVVGASGAGKSTLGLALLGEAAPGLHLTGSVQVQGPVQLQGPGRMDGTELLGRPLPALRRARAGRVGHLPQHPGVVLDPVRRTGPVLDELAATVHGRGRTHRQARAAAVAGALELAGLGGEPELARRFPHQLSGGQQQRMALAQTLVTGPDVVVLDEPTTGLDPDTTGAVVERLAAVARAGTALVLLTHDTGTAAALADEVVELHAGRVLRRGTAAELLAPAATGTGREHRPGGDVLLAVTGLSVSTPAGALLLSDVDLTVSRGGLLAVVGPSGAGKTTLGRAIAGLAPCTGEVRVGGSPVTGRRAVQYVHQDCRSAFLDHRPVLDQVARPAELLRRLPRADARAAARTVLARLGLDSGTAARRPGELSGGQLQRASVARALLARPAVLVADEATSALDGEHRRLLLGELDRARREDGLAVVLISHDPAVVATANWVLALAGGRVAPDPGGTVVLIT</sequence>
<dbReference type="RefSeq" id="WP_245773222.1">
    <property type="nucleotide sequence ID" value="NZ_FOUY01000001.1"/>
</dbReference>
<accession>A0A1I4S6L3</accession>
<proteinExistence type="predicted"/>
<dbReference type="PANTHER" id="PTHR24220:SF685">
    <property type="entry name" value="ABC TRANSPORTER RELATED"/>
    <property type="match status" value="1"/>
</dbReference>
<evidence type="ECO:0000259" key="3">
    <source>
        <dbReference type="PROSITE" id="PS50893"/>
    </source>
</evidence>
<evidence type="ECO:0000256" key="2">
    <source>
        <dbReference type="ARBA" id="ARBA00022840"/>
    </source>
</evidence>
<feature type="domain" description="ABC transporter" evidence="3">
    <location>
        <begin position="272"/>
        <end position="490"/>
    </location>
</feature>
<keyword evidence="2 4" id="KW-0067">ATP-binding</keyword>
<dbReference type="STRING" id="260086.SAMN05216207_1001265"/>
<evidence type="ECO:0000313" key="4">
    <source>
        <dbReference type="EMBL" id="SFM59910.1"/>
    </source>
</evidence>
<evidence type="ECO:0000313" key="5">
    <source>
        <dbReference type="Proteomes" id="UP000199614"/>
    </source>
</evidence>
<organism evidence="4 5">
    <name type="scientific">Pseudonocardia ammonioxydans</name>
    <dbReference type="NCBI Taxonomy" id="260086"/>
    <lineage>
        <taxon>Bacteria</taxon>
        <taxon>Bacillati</taxon>
        <taxon>Actinomycetota</taxon>
        <taxon>Actinomycetes</taxon>
        <taxon>Pseudonocardiales</taxon>
        <taxon>Pseudonocardiaceae</taxon>
        <taxon>Pseudonocardia</taxon>
    </lineage>
</organism>
<dbReference type="Proteomes" id="UP000199614">
    <property type="component" value="Unassembled WGS sequence"/>
</dbReference>
<name>A0A1I4S6L3_PSUAM</name>
<dbReference type="Gene3D" id="3.40.50.300">
    <property type="entry name" value="P-loop containing nucleotide triphosphate hydrolases"/>
    <property type="match status" value="2"/>
</dbReference>
<dbReference type="PROSITE" id="PS50893">
    <property type="entry name" value="ABC_TRANSPORTER_2"/>
    <property type="match status" value="2"/>
</dbReference>
<dbReference type="PANTHER" id="PTHR24220">
    <property type="entry name" value="IMPORT ATP-BINDING PROTEIN"/>
    <property type="match status" value="1"/>
</dbReference>
<dbReference type="PROSITE" id="PS00211">
    <property type="entry name" value="ABC_TRANSPORTER_1"/>
    <property type="match status" value="2"/>
</dbReference>
<keyword evidence="1" id="KW-0547">Nucleotide-binding</keyword>
<dbReference type="GO" id="GO:0016887">
    <property type="term" value="F:ATP hydrolysis activity"/>
    <property type="evidence" value="ECO:0007669"/>
    <property type="project" value="InterPro"/>
</dbReference>
<dbReference type="Pfam" id="PF00005">
    <property type="entry name" value="ABC_tran"/>
    <property type="match status" value="2"/>
</dbReference>
<dbReference type="InterPro" id="IPR017871">
    <property type="entry name" value="ABC_transporter-like_CS"/>
</dbReference>
<dbReference type="GO" id="GO:0005524">
    <property type="term" value="F:ATP binding"/>
    <property type="evidence" value="ECO:0007669"/>
    <property type="project" value="UniProtKB-KW"/>
</dbReference>
<reference evidence="4 5" key="1">
    <citation type="submission" date="2016-10" db="EMBL/GenBank/DDBJ databases">
        <authorList>
            <person name="de Groot N.N."/>
        </authorList>
    </citation>
    <scope>NUCLEOTIDE SEQUENCE [LARGE SCALE GENOMIC DNA]</scope>
    <source>
        <strain evidence="4 5">CGMCC 4.1877</strain>
    </source>
</reference>
<dbReference type="InterPro" id="IPR015854">
    <property type="entry name" value="ABC_transpr_LolD-like"/>
</dbReference>
<dbReference type="SMART" id="SM00382">
    <property type="entry name" value="AAA"/>
    <property type="match status" value="2"/>
</dbReference>
<protein>
    <submittedName>
        <fullName evidence="4">Peptide/nickel transport system ATP-binding protein</fullName>
    </submittedName>
</protein>
<dbReference type="AlphaFoldDB" id="A0A1I4S6L3"/>
<dbReference type="SUPFAM" id="SSF52540">
    <property type="entry name" value="P-loop containing nucleoside triphosphate hydrolases"/>
    <property type="match status" value="2"/>
</dbReference>
<dbReference type="InterPro" id="IPR003439">
    <property type="entry name" value="ABC_transporter-like_ATP-bd"/>
</dbReference>
<dbReference type="InterPro" id="IPR003593">
    <property type="entry name" value="AAA+_ATPase"/>
</dbReference>
<dbReference type="InterPro" id="IPR027417">
    <property type="entry name" value="P-loop_NTPase"/>
</dbReference>
<gene>
    <name evidence="4" type="ORF">SAMN05216207_1001265</name>
</gene>
<dbReference type="EMBL" id="FOUY01000001">
    <property type="protein sequence ID" value="SFM59910.1"/>
    <property type="molecule type" value="Genomic_DNA"/>
</dbReference>
<feature type="domain" description="ABC transporter" evidence="3">
    <location>
        <begin position="5"/>
        <end position="265"/>
    </location>
</feature>
<dbReference type="GO" id="GO:0022857">
    <property type="term" value="F:transmembrane transporter activity"/>
    <property type="evidence" value="ECO:0007669"/>
    <property type="project" value="TreeGrafter"/>
</dbReference>
<keyword evidence="5" id="KW-1185">Reference proteome</keyword>
<evidence type="ECO:0000256" key="1">
    <source>
        <dbReference type="ARBA" id="ARBA00022741"/>
    </source>
</evidence>
<dbReference type="GO" id="GO:0005886">
    <property type="term" value="C:plasma membrane"/>
    <property type="evidence" value="ECO:0007669"/>
    <property type="project" value="TreeGrafter"/>
</dbReference>